<dbReference type="PANTHER" id="PTHR43394">
    <property type="entry name" value="ATP-DEPENDENT PERMEASE MDL1, MITOCHONDRIAL"/>
    <property type="match status" value="1"/>
</dbReference>
<keyword evidence="15" id="KW-1185">Reference proteome</keyword>
<gene>
    <name evidence="14" type="ORF">EV696_10273</name>
</gene>
<evidence type="ECO:0000256" key="3">
    <source>
        <dbReference type="ARBA" id="ARBA00022475"/>
    </source>
</evidence>
<feature type="transmembrane region" description="Helical" evidence="11">
    <location>
        <begin position="252"/>
        <end position="274"/>
    </location>
</feature>
<keyword evidence="5" id="KW-0547">Nucleotide-binding</keyword>
<evidence type="ECO:0000256" key="9">
    <source>
        <dbReference type="ARBA" id="ARBA00023055"/>
    </source>
</evidence>
<keyword evidence="10 11" id="KW-0472">Membrane</keyword>
<feature type="domain" description="ABC transporter" evidence="12">
    <location>
        <begin position="341"/>
        <end position="577"/>
    </location>
</feature>
<dbReference type="PANTHER" id="PTHR43394:SF1">
    <property type="entry name" value="ATP-BINDING CASSETTE SUB-FAMILY B MEMBER 10, MITOCHONDRIAL"/>
    <property type="match status" value="1"/>
</dbReference>
<sequence>MPPIKESTWKTYKRLFGYLKPYRWMFVGGIITGALFSAVDVTIIDGMQRVIDEGFVEQDERFLYKLPLYLIIAMVLRSLFNFMSEYAMGLVGRGIMHDIRMQLFGKYLTLPASFFDARTGGEIVSTMTYNVERIGTSVSDAIKDLVRDLFLIIGAIGLIFYHSWQLGLIFFIGGPLVAWVLRAASKRFKEISRKLQNTMSDVTQVTSEAFQGYRTIKTFSGESQETQSFYRASNANRRQQLRMVITKSISSSLVYSIAGLALAGVILVSADLILSGKLTPGGFTVCFTAMASLSKPLKTISSMNVIIQQAVAAAQSIFAILDRPDEPDSGTVAVERARGDIEFKSLTFNYPSNQQPVLRDIHFHVPQGKSYALVGKSGSGKSTITNLLLRFYPVQPGQILLDGRSIEEYQLSDFRKQFALVSQHVTLFDDTVRNNIAYGINIDASEERIIEVARQANAWEFIQKLPQGLDTIVGDNGTNLSGGQRQRIAIARALLKDAPVLILDEATSALDNESERLVQNALDELMRNRTTIVIAHRLSTIEKADQILLLHEGQIIEQGTHQELLAMQGEYAKLHANQFRD</sequence>
<dbReference type="AlphaFoldDB" id="A0A4R6UTC6"/>
<keyword evidence="4 11" id="KW-0812">Transmembrane</keyword>
<dbReference type="GO" id="GO:0015421">
    <property type="term" value="F:ABC-type oligopeptide transporter activity"/>
    <property type="evidence" value="ECO:0007669"/>
    <property type="project" value="TreeGrafter"/>
</dbReference>
<evidence type="ECO:0000256" key="10">
    <source>
        <dbReference type="ARBA" id="ARBA00023136"/>
    </source>
</evidence>
<evidence type="ECO:0000259" key="13">
    <source>
        <dbReference type="PROSITE" id="PS50929"/>
    </source>
</evidence>
<evidence type="ECO:0000256" key="2">
    <source>
        <dbReference type="ARBA" id="ARBA00022448"/>
    </source>
</evidence>
<dbReference type="PROSITE" id="PS50893">
    <property type="entry name" value="ABC_TRANSPORTER_2"/>
    <property type="match status" value="1"/>
</dbReference>
<evidence type="ECO:0000256" key="11">
    <source>
        <dbReference type="SAM" id="Phobius"/>
    </source>
</evidence>
<feature type="transmembrane region" description="Helical" evidence="11">
    <location>
        <begin position="21"/>
        <end position="44"/>
    </location>
</feature>
<dbReference type="Gene3D" id="1.20.1560.10">
    <property type="entry name" value="ABC transporter type 1, transmembrane domain"/>
    <property type="match status" value="1"/>
</dbReference>
<name>A0A4R6UTC6_9GAMM</name>
<dbReference type="Pfam" id="PF00664">
    <property type="entry name" value="ABC_membrane"/>
    <property type="match status" value="1"/>
</dbReference>
<dbReference type="GO" id="GO:0005524">
    <property type="term" value="F:ATP binding"/>
    <property type="evidence" value="ECO:0007669"/>
    <property type="project" value="UniProtKB-KW"/>
</dbReference>
<dbReference type="GO" id="GO:0005886">
    <property type="term" value="C:plasma membrane"/>
    <property type="evidence" value="ECO:0007669"/>
    <property type="project" value="UniProtKB-SubCell"/>
</dbReference>
<feature type="transmembrane region" description="Helical" evidence="11">
    <location>
        <begin position="168"/>
        <end position="185"/>
    </location>
</feature>
<dbReference type="InterPro" id="IPR027417">
    <property type="entry name" value="P-loop_NTPase"/>
</dbReference>
<feature type="domain" description="ABC transmembrane type-1" evidence="13">
    <location>
        <begin position="27"/>
        <end position="309"/>
    </location>
</feature>
<evidence type="ECO:0000256" key="5">
    <source>
        <dbReference type="ARBA" id="ARBA00022741"/>
    </source>
</evidence>
<dbReference type="RefSeq" id="WP_232475520.1">
    <property type="nucleotide sequence ID" value="NZ_CP037953.1"/>
</dbReference>
<dbReference type="InterPro" id="IPR003439">
    <property type="entry name" value="ABC_transporter-like_ATP-bd"/>
</dbReference>
<keyword evidence="9" id="KW-0445">Lipid transport</keyword>
<keyword evidence="6 14" id="KW-0067">ATP-binding</keyword>
<dbReference type="PROSITE" id="PS50929">
    <property type="entry name" value="ABC_TM1F"/>
    <property type="match status" value="1"/>
</dbReference>
<dbReference type="InterPro" id="IPR011917">
    <property type="entry name" value="ABC_transpr_lipidA"/>
</dbReference>
<dbReference type="InterPro" id="IPR003593">
    <property type="entry name" value="AAA+_ATPase"/>
</dbReference>
<dbReference type="InterPro" id="IPR017871">
    <property type="entry name" value="ABC_transporter-like_CS"/>
</dbReference>
<dbReference type="Pfam" id="PF00005">
    <property type="entry name" value="ABC_tran"/>
    <property type="match status" value="1"/>
</dbReference>
<dbReference type="FunFam" id="3.40.50.300:FF:000140">
    <property type="entry name" value="Lipid A export ATP-binding/permease protein MsbA"/>
    <property type="match status" value="1"/>
</dbReference>
<dbReference type="SMART" id="SM00382">
    <property type="entry name" value="AAA"/>
    <property type="match status" value="1"/>
</dbReference>
<keyword evidence="7" id="KW-1278">Translocase</keyword>
<dbReference type="Gene3D" id="3.40.50.300">
    <property type="entry name" value="P-loop containing nucleotide triphosphate hydrolases"/>
    <property type="match status" value="1"/>
</dbReference>
<evidence type="ECO:0000256" key="8">
    <source>
        <dbReference type="ARBA" id="ARBA00022989"/>
    </source>
</evidence>
<protein>
    <submittedName>
        <fullName evidence="14">Subfamily B ATP-binding cassette protein MsbA</fullName>
    </submittedName>
</protein>
<evidence type="ECO:0000256" key="1">
    <source>
        <dbReference type="ARBA" id="ARBA00004651"/>
    </source>
</evidence>
<dbReference type="Proteomes" id="UP000295375">
    <property type="component" value="Unassembled WGS sequence"/>
</dbReference>
<comment type="subcellular location">
    <subcellularLocation>
        <location evidence="1">Cell membrane</location>
        <topology evidence="1">Multi-pass membrane protein</topology>
    </subcellularLocation>
</comment>
<dbReference type="EMBL" id="SNYM01000002">
    <property type="protein sequence ID" value="TDQ50392.1"/>
    <property type="molecule type" value="Genomic_DNA"/>
</dbReference>
<feature type="transmembrane region" description="Helical" evidence="11">
    <location>
        <begin position="64"/>
        <end position="83"/>
    </location>
</feature>
<dbReference type="PROSITE" id="PS00211">
    <property type="entry name" value="ABC_TRANSPORTER_1"/>
    <property type="match status" value="1"/>
</dbReference>
<evidence type="ECO:0000259" key="12">
    <source>
        <dbReference type="PROSITE" id="PS50893"/>
    </source>
</evidence>
<accession>A0A4R6UTC6</accession>
<dbReference type="InterPro" id="IPR039421">
    <property type="entry name" value="Type_1_exporter"/>
</dbReference>
<dbReference type="NCBIfam" id="TIGR02203">
    <property type="entry name" value="MsbA_lipidA"/>
    <property type="match status" value="1"/>
</dbReference>
<dbReference type="SUPFAM" id="SSF52540">
    <property type="entry name" value="P-loop containing nucleoside triphosphate hydrolases"/>
    <property type="match status" value="1"/>
</dbReference>
<dbReference type="GO" id="GO:0016887">
    <property type="term" value="F:ATP hydrolysis activity"/>
    <property type="evidence" value="ECO:0007669"/>
    <property type="project" value="InterPro"/>
</dbReference>
<dbReference type="SUPFAM" id="SSF90123">
    <property type="entry name" value="ABC transporter transmembrane region"/>
    <property type="match status" value="1"/>
</dbReference>
<proteinExistence type="predicted"/>
<dbReference type="InterPro" id="IPR036640">
    <property type="entry name" value="ABC1_TM_sf"/>
</dbReference>
<organism evidence="14 15">
    <name type="scientific">Permianibacter aggregans</name>
    <dbReference type="NCBI Taxonomy" id="1510150"/>
    <lineage>
        <taxon>Bacteria</taxon>
        <taxon>Pseudomonadati</taxon>
        <taxon>Pseudomonadota</taxon>
        <taxon>Gammaproteobacteria</taxon>
        <taxon>Pseudomonadales</taxon>
        <taxon>Pseudomonadaceae</taxon>
        <taxon>Permianibacter</taxon>
    </lineage>
</organism>
<dbReference type="InterPro" id="IPR011527">
    <property type="entry name" value="ABC1_TM_dom"/>
</dbReference>
<feature type="transmembrane region" description="Helical" evidence="11">
    <location>
        <begin position="145"/>
        <end position="162"/>
    </location>
</feature>
<evidence type="ECO:0000256" key="4">
    <source>
        <dbReference type="ARBA" id="ARBA00022692"/>
    </source>
</evidence>
<dbReference type="CDD" id="cd18552">
    <property type="entry name" value="ABC_6TM_MsbA_like"/>
    <property type="match status" value="1"/>
</dbReference>
<keyword evidence="3" id="KW-1003">Cell membrane</keyword>
<evidence type="ECO:0000256" key="7">
    <source>
        <dbReference type="ARBA" id="ARBA00022967"/>
    </source>
</evidence>
<comment type="caution">
    <text evidence="14">The sequence shown here is derived from an EMBL/GenBank/DDBJ whole genome shotgun (WGS) entry which is preliminary data.</text>
</comment>
<evidence type="ECO:0000313" key="14">
    <source>
        <dbReference type="EMBL" id="TDQ50392.1"/>
    </source>
</evidence>
<evidence type="ECO:0000313" key="15">
    <source>
        <dbReference type="Proteomes" id="UP000295375"/>
    </source>
</evidence>
<reference evidence="14 15" key="1">
    <citation type="submission" date="2019-03" db="EMBL/GenBank/DDBJ databases">
        <title>Genomic Encyclopedia of Type Strains, Phase IV (KMG-IV): sequencing the most valuable type-strain genomes for metagenomic binning, comparative biology and taxonomic classification.</title>
        <authorList>
            <person name="Goeker M."/>
        </authorList>
    </citation>
    <scope>NUCLEOTIDE SEQUENCE [LARGE SCALE GENOMIC DNA]</scope>
    <source>
        <strain evidence="14 15">DSM 103792</strain>
    </source>
</reference>
<dbReference type="GO" id="GO:0034040">
    <property type="term" value="F:ATPase-coupled lipid transmembrane transporter activity"/>
    <property type="evidence" value="ECO:0007669"/>
    <property type="project" value="InterPro"/>
</dbReference>
<keyword evidence="2" id="KW-0813">Transport</keyword>
<keyword evidence="8 11" id="KW-1133">Transmembrane helix</keyword>
<evidence type="ECO:0000256" key="6">
    <source>
        <dbReference type="ARBA" id="ARBA00022840"/>
    </source>
</evidence>